<protein>
    <submittedName>
        <fullName evidence="1">(rape) hypothetical protein</fullName>
    </submittedName>
</protein>
<dbReference type="Proteomes" id="UP001295469">
    <property type="component" value="Chromosome C04"/>
</dbReference>
<accession>A0A816K4D3</accession>
<reference evidence="1" key="1">
    <citation type="submission" date="2021-01" db="EMBL/GenBank/DDBJ databases">
        <authorList>
            <consortium name="Genoscope - CEA"/>
            <person name="William W."/>
        </authorList>
    </citation>
    <scope>NUCLEOTIDE SEQUENCE</scope>
</reference>
<gene>
    <name evidence="1" type="ORF">DARMORV10_C04P55540.1</name>
</gene>
<dbReference type="EMBL" id="HG994368">
    <property type="protein sequence ID" value="CAF1862304.1"/>
    <property type="molecule type" value="Genomic_DNA"/>
</dbReference>
<proteinExistence type="predicted"/>
<name>A0A816K4D3_BRANA</name>
<organism evidence="1">
    <name type="scientific">Brassica napus</name>
    <name type="common">Rape</name>
    <dbReference type="NCBI Taxonomy" id="3708"/>
    <lineage>
        <taxon>Eukaryota</taxon>
        <taxon>Viridiplantae</taxon>
        <taxon>Streptophyta</taxon>
        <taxon>Embryophyta</taxon>
        <taxon>Tracheophyta</taxon>
        <taxon>Spermatophyta</taxon>
        <taxon>Magnoliopsida</taxon>
        <taxon>eudicotyledons</taxon>
        <taxon>Gunneridae</taxon>
        <taxon>Pentapetalae</taxon>
        <taxon>rosids</taxon>
        <taxon>malvids</taxon>
        <taxon>Brassicales</taxon>
        <taxon>Brassicaceae</taxon>
        <taxon>Brassiceae</taxon>
        <taxon>Brassica</taxon>
    </lineage>
</organism>
<dbReference type="AlphaFoldDB" id="A0A816K4D3"/>
<evidence type="ECO:0000313" key="1">
    <source>
        <dbReference type="EMBL" id="CAF1862304.1"/>
    </source>
</evidence>
<sequence>MKIDRFLRRRLIYLLVVGAVEWSISSSSVPWRSPTEMMFGDDLDSSKFSSSSVHAISVKVRLTLFCCSHSYLIDLVGFGSSLTFAYIEREVEHAWRSQEHTCFSVCYIAKPSLKLDV</sequence>
<feature type="non-terminal residue" evidence="1">
    <location>
        <position position="117"/>
    </location>
</feature>